<dbReference type="PROSITE" id="PS51257">
    <property type="entry name" value="PROKAR_LIPOPROTEIN"/>
    <property type="match status" value="1"/>
</dbReference>
<dbReference type="PANTHER" id="PTHR47926">
    <property type="entry name" value="PENTATRICOPEPTIDE REPEAT-CONTAINING PROTEIN"/>
    <property type="match status" value="1"/>
</dbReference>
<dbReference type="InterPro" id="IPR011990">
    <property type="entry name" value="TPR-like_helical_dom_sf"/>
</dbReference>
<evidence type="ECO:0000313" key="3">
    <source>
        <dbReference type="Proteomes" id="UP001168877"/>
    </source>
</evidence>
<dbReference type="InterPro" id="IPR002885">
    <property type="entry name" value="PPR_rpt"/>
</dbReference>
<dbReference type="EMBL" id="JAUESC010000385">
    <property type="protein sequence ID" value="KAK0579371.1"/>
    <property type="molecule type" value="Genomic_DNA"/>
</dbReference>
<dbReference type="PANTHER" id="PTHR47926:SF398">
    <property type="entry name" value="PENTATRICOPEPTIDE REPEAT-CONTAINING PROTEIN"/>
    <property type="match status" value="1"/>
</dbReference>
<proteinExistence type="predicted"/>
<dbReference type="Proteomes" id="UP001168877">
    <property type="component" value="Unassembled WGS sequence"/>
</dbReference>
<dbReference type="Pfam" id="PF01535">
    <property type="entry name" value="PPR"/>
    <property type="match status" value="1"/>
</dbReference>
<dbReference type="InterPro" id="IPR046960">
    <property type="entry name" value="PPR_At4g14850-like_plant"/>
</dbReference>
<accession>A0AA39VGZ6</accession>
<evidence type="ECO:0008006" key="4">
    <source>
        <dbReference type="Google" id="ProtNLM"/>
    </source>
</evidence>
<sequence>MTSERCELVPDYVTLVCVLSACSREGKMGMEIFESMNEKYGIKPGAEHYACIVDLLERAGMVERAYEFIKEMPICPPIRNWGTLLNACRVHGKPDLGKISADNLFNLDPRDSGNHVLLFNLLPSTGRWEEADLVRKEMKVVGIKKGAGCSWITVKNWVHFFQAKDTSHERNSEIQAKEGDEGSWVCT</sequence>
<dbReference type="FunFam" id="1.25.40.10:FF:000158">
    <property type="entry name" value="pentatricopeptide repeat-containing protein At2g33680"/>
    <property type="match status" value="1"/>
</dbReference>
<organism evidence="2 3">
    <name type="scientific">Acer saccharum</name>
    <name type="common">Sugar maple</name>
    <dbReference type="NCBI Taxonomy" id="4024"/>
    <lineage>
        <taxon>Eukaryota</taxon>
        <taxon>Viridiplantae</taxon>
        <taxon>Streptophyta</taxon>
        <taxon>Embryophyta</taxon>
        <taxon>Tracheophyta</taxon>
        <taxon>Spermatophyta</taxon>
        <taxon>Magnoliopsida</taxon>
        <taxon>eudicotyledons</taxon>
        <taxon>Gunneridae</taxon>
        <taxon>Pentapetalae</taxon>
        <taxon>rosids</taxon>
        <taxon>malvids</taxon>
        <taxon>Sapindales</taxon>
        <taxon>Sapindaceae</taxon>
        <taxon>Hippocastanoideae</taxon>
        <taxon>Acereae</taxon>
        <taxon>Acer</taxon>
    </lineage>
</organism>
<reference evidence="2" key="1">
    <citation type="journal article" date="2022" name="Plant J.">
        <title>Strategies of tolerance reflected in two North American maple genomes.</title>
        <authorList>
            <person name="McEvoy S.L."/>
            <person name="Sezen U.U."/>
            <person name="Trouern-Trend A."/>
            <person name="McMahon S.M."/>
            <person name="Schaberg P.G."/>
            <person name="Yang J."/>
            <person name="Wegrzyn J.L."/>
            <person name="Swenson N.G."/>
        </authorList>
    </citation>
    <scope>NUCLEOTIDE SEQUENCE</scope>
    <source>
        <strain evidence="2">NS2018</strain>
    </source>
</reference>
<evidence type="ECO:0000313" key="2">
    <source>
        <dbReference type="EMBL" id="KAK0579371.1"/>
    </source>
</evidence>
<dbReference type="AlphaFoldDB" id="A0AA39VGZ6"/>
<dbReference type="InterPro" id="IPR046848">
    <property type="entry name" value="E_motif"/>
</dbReference>
<name>A0AA39VGZ6_ACESA</name>
<keyword evidence="1" id="KW-0677">Repeat</keyword>
<reference evidence="2" key="2">
    <citation type="submission" date="2023-06" db="EMBL/GenBank/DDBJ databases">
        <authorList>
            <person name="Swenson N.G."/>
            <person name="Wegrzyn J.L."/>
            <person name="Mcevoy S.L."/>
        </authorList>
    </citation>
    <scope>NUCLEOTIDE SEQUENCE</scope>
    <source>
        <strain evidence="2">NS2018</strain>
        <tissue evidence="2">Leaf</tissue>
    </source>
</reference>
<dbReference type="Gene3D" id="1.25.40.10">
    <property type="entry name" value="Tetratricopeptide repeat domain"/>
    <property type="match status" value="1"/>
</dbReference>
<dbReference type="GO" id="GO:0099402">
    <property type="term" value="P:plant organ development"/>
    <property type="evidence" value="ECO:0007669"/>
    <property type="project" value="UniProtKB-ARBA"/>
</dbReference>
<evidence type="ECO:0000256" key="1">
    <source>
        <dbReference type="ARBA" id="ARBA00022737"/>
    </source>
</evidence>
<keyword evidence="3" id="KW-1185">Reference proteome</keyword>
<dbReference type="GO" id="GO:0009451">
    <property type="term" value="P:RNA modification"/>
    <property type="evidence" value="ECO:0007669"/>
    <property type="project" value="InterPro"/>
</dbReference>
<dbReference type="Pfam" id="PF20431">
    <property type="entry name" value="E_motif"/>
    <property type="match status" value="1"/>
</dbReference>
<dbReference type="GO" id="GO:0003723">
    <property type="term" value="F:RNA binding"/>
    <property type="evidence" value="ECO:0007669"/>
    <property type="project" value="InterPro"/>
</dbReference>
<comment type="caution">
    <text evidence="2">The sequence shown here is derived from an EMBL/GenBank/DDBJ whole genome shotgun (WGS) entry which is preliminary data.</text>
</comment>
<protein>
    <recommendedName>
        <fullName evidence="4">Pentatricopeptide repeat-containing protein</fullName>
    </recommendedName>
</protein>
<gene>
    <name evidence="2" type="ORF">LWI29_025280</name>
</gene>